<dbReference type="SUPFAM" id="SSF53756">
    <property type="entry name" value="UDP-Glycosyltransferase/glycogen phosphorylase"/>
    <property type="match status" value="1"/>
</dbReference>
<organism evidence="4 5">
    <name type="scientific">Nguyenibacter vanlangensis</name>
    <dbReference type="NCBI Taxonomy" id="1216886"/>
    <lineage>
        <taxon>Bacteria</taxon>
        <taxon>Pseudomonadati</taxon>
        <taxon>Pseudomonadota</taxon>
        <taxon>Alphaproteobacteria</taxon>
        <taxon>Acetobacterales</taxon>
        <taxon>Acetobacteraceae</taxon>
        <taxon>Nguyenibacter</taxon>
    </lineage>
</organism>
<dbReference type="EMBL" id="CP152276">
    <property type="protein sequence ID" value="XAE43825.1"/>
    <property type="molecule type" value="Genomic_DNA"/>
</dbReference>
<name>A0ABZ3D881_9PROT</name>
<dbReference type="Gene3D" id="3.90.550.10">
    <property type="entry name" value="Spore Coat Polysaccharide Biosynthesis Protein SpsA, Chain A"/>
    <property type="match status" value="2"/>
</dbReference>
<evidence type="ECO:0000259" key="3">
    <source>
        <dbReference type="Pfam" id="PF00535"/>
    </source>
</evidence>
<keyword evidence="1" id="KW-0802">TPR repeat</keyword>
<protein>
    <submittedName>
        <fullName evidence="4">Glycosyltransferase</fullName>
        <ecNumber evidence="4">2.4.-.-</ecNumber>
    </submittedName>
</protein>
<feature type="repeat" description="TPR" evidence="1">
    <location>
        <begin position="59"/>
        <end position="92"/>
    </location>
</feature>
<feature type="domain" description="Glycosyltransferase 2-like" evidence="3">
    <location>
        <begin position="298"/>
        <end position="458"/>
    </location>
</feature>
<dbReference type="PROSITE" id="PS50005">
    <property type="entry name" value="TPR"/>
    <property type="match status" value="1"/>
</dbReference>
<dbReference type="Proteomes" id="UP001449795">
    <property type="component" value="Chromosome"/>
</dbReference>
<dbReference type="PANTHER" id="PTHR43179:SF7">
    <property type="entry name" value="RHAMNOSYLTRANSFERASE WBBL"/>
    <property type="match status" value="1"/>
</dbReference>
<dbReference type="InterPro" id="IPR011990">
    <property type="entry name" value="TPR-like_helical_dom_sf"/>
</dbReference>
<dbReference type="Gene3D" id="1.25.40.10">
    <property type="entry name" value="Tetratricopeptide repeat domain"/>
    <property type="match status" value="1"/>
</dbReference>
<dbReference type="InterPro" id="IPR001173">
    <property type="entry name" value="Glyco_trans_2-like"/>
</dbReference>
<dbReference type="CDD" id="cd03801">
    <property type="entry name" value="GT4_PimA-like"/>
    <property type="match status" value="1"/>
</dbReference>
<dbReference type="CDD" id="cd04184">
    <property type="entry name" value="GT2_RfbC_Mx_like"/>
    <property type="match status" value="1"/>
</dbReference>
<dbReference type="SUPFAM" id="SSF53448">
    <property type="entry name" value="Nucleotide-diphospho-sugar transferases"/>
    <property type="match status" value="2"/>
</dbReference>
<sequence length="1176" mass="132489">MAFQNVTKKMRHIKENILKATNDKPRSNLSNADALRDEGKFEEAAELYKIHLKNNEDRYDIMVQIGNCLKDIGNYSEALTYYRKALSIKGDDSDIYLQIGHLSKLSNNKMSMFSNYLKSNELSNQNAYQELMQCIPNSVSEWAIIDQSNLDKPRPHWIPQDPSIRISAPIELLEKKVKESSVQTLSISAKIRRGRNNPKVDKNYQLWKTNTFFSSFSDAWEVYATMSGLCGKRPDKISNEITVYGLGLIPSEQIVQAKEVYARGEILDAYRRRQMECCESFIVKESDVGSVSDKIKISILLPVYKGPPVYVERAIVSVLSQTYGNIELCIVDDFSCSDELKSIIDYYGFYDSRVKFCFHDKNRGIAEATNTALRMATGSYIALLDHDDLLAQRAIEKIVVAIRENEAVDWIYTDECKIDENNVADELFTKPDWSPSLLKAIMYTGHLSAYRKSLVEKVGGFRSKFDFSQDYDLALRISDFSPVVCHIPECLYGWRMIQGSAAIGGKPLARLTNISALQDSYDRRGIPGRAIGLRFSNRMVKSKIRSTSLISIIIPSDNPKYIEESISSIAFLTTYEKYEIIVVCNSDCKKVCESRISGIDILYLEYNKAYNFSEKCNVGADVASGEYFIFYNDDVRITDPEWLDVMLEAINEPGVGIVGPKLLYENGAIQHAGMVTGVRGFVGTAFHTFLNFTPAHFGFAQCLRDVSLICGACLMIGKDVFQRIGGFDAVNTPISHSDVDICFKVRELGLSCVYTPYTELTHFGHLSIGAKKERKHKKDKSDIFLLKRWWKYISYDPFFPPSMRDILYIDSPSPISLFLSNKKNKTYKGKDILLVSHDLTGSGAPKVLYDIAQTLTREGHYVLVLSPSDGVFRKPLQDASIDIIIDPLCIEAHDSFINLAKNFDFVLCNTIVTWEIPKKLKGLTKVYLYSHESDLIRHFAETKPEFVGSLQSASGLLAAGPLTARKLTQLTGVVPYILPGCAEPKKSQLRLNSFEVVISVVGTYEPRKGQDLAIAAYACLPEEYKAVVKLKFAGRTNDRHFRSKIEKISKNYSNITLFDHLSHEDVQDFLSSSDIVLVPSRDDPLPLVSMEALSLGKILICADTVGTSHYIEDGVSGFIVSPLSPEGIRDVLVKVIKNRSKWAEISSKGKMVYNKYFTPDVFRSNIKKFINEQESA</sequence>
<dbReference type="Gene3D" id="3.40.50.2000">
    <property type="entry name" value="Glycogen Phosphorylase B"/>
    <property type="match status" value="1"/>
</dbReference>
<dbReference type="PANTHER" id="PTHR43179">
    <property type="entry name" value="RHAMNOSYLTRANSFERASE WBBL"/>
    <property type="match status" value="1"/>
</dbReference>
<dbReference type="Pfam" id="PF00534">
    <property type="entry name" value="Glycos_transf_1"/>
    <property type="match status" value="1"/>
</dbReference>
<dbReference type="Pfam" id="PF16994">
    <property type="entry name" value="Glyco_trans_4_5"/>
    <property type="match status" value="1"/>
</dbReference>
<dbReference type="InterPro" id="IPR019734">
    <property type="entry name" value="TPR_rpt"/>
</dbReference>
<evidence type="ECO:0000256" key="1">
    <source>
        <dbReference type="PROSITE-ProRule" id="PRU00339"/>
    </source>
</evidence>
<evidence type="ECO:0000313" key="5">
    <source>
        <dbReference type="Proteomes" id="UP001449795"/>
    </source>
</evidence>
<accession>A0ABZ3D881</accession>
<evidence type="ECO:0000259" key="2">
    <source>
        <dbReference type="Pfam" id="PF00534"/>
    </source>
</evidence>
<dbReference type="Pfam" id="PF00535">
    <property type="entry name" value="Glycos_transf_2"/>
    <property type="match status" value="2"/>
</dbReference>
<proteinExistence type="predicted"/>
<dbReference type="InterPro" id="IPR001296">
    <property type="entry name" value="Glyco_trans_1"/>
</dbReference>
<dbReference type="Pfam" id="PF13176">
    <property type="entry name" value="TPR_7"/>
    <property type="match status" value="1"/>
</dbReference>
<dbReference type="GO" id="GO:0016757">
    <property type="term" value="F:glycosyltransferase activity"/>
    <property type="evidence" value="ECO:0007669"/>
    <property type="project" value="UniProtKB-KW"/>
</dbReference>
<dbReference type="SMART" id="SM00028">
    <property type="entry name" value="TPR"/>
    <property type="match status" value="2"/>
</dbReference>
<reference evidence="4 5" key="1">
    <citation type="submission" date="2024-04" db="EMBL/GenBank/DDBJ databases">
        <title>Complete genome sequence of Nguyenibacter vanlangesis HBCM-1154, a strain capable of nitrogen fixation, IAA production, and phosphorus solubilization isolated from sugarcane soil.</title>
        <authorList>
            <person name="MY HANH P."/>
        </authorList>
    </citation>
    <scope>NUCLEOTIDE SEQUENCE [LARGE SCALE GENOMIC DNA]</scope>
    <source>
        <strain evidence="4 5">HBCM 1154</strain>
    </source>
</reference>
<dbReference type="InterPro" id="IPR029044">
    <property type="entry name" value="Nucleotide-diphossugar_trans"/>
</dbReference>
<gene>
    <name evidence="4" type="ORF">AAC691_05150</name>
</gene>
<keyword evidence="4" id="KW-0808">Transferase</keyword>
<dbReference type="EC" id="2.4.-.-" evidence="4"/>
<dbReference type="InterPro" id="IPR041693">
    <property type="entry name" value="Glyco_trans_4_5"/>
</dbReference>
<dbReference type="SUPFAM" id="SSF48452">
    <property type="entry name" value="TPR-like"/>
    <property type="match status" value="1"/>
</dbReference>
<keyword evidence="4" id="KW-0328">Glycosyltransferase</keyword>
<evidence type="ECO:0000313" key="4">
    <source>
        <dbReference type="EMBL" id="XAE43825.1"/>
    </source>
</evidence>
<dbReference type="RefSeq" id="WP_342629183.1">
    <property type="nucleotide sequence ID" value="NZ_CP152276.1"/>
</dbReference>
<feature type="domain" description="Glycosyltransferase 2-like" evidence="3">
    <location>
        <begin position="551"/>
        <end position="724"/>
    </location>
</feature>
<feature type="domain" description="Glycosyl transferase family 1" evidence="2">
    <location>
        <begin position="986"/>
        <end position="1150"/>
    </location>
</feature>
<keyword evidence="5" id="KW-1185">Reference proteome</keyword>